<gene>
    <name evidence="4" type="ORF">D0862_08785</name>
</gene>
<reference evidence="4 5" key="1">
    <citation type="journal article" date="2018" name="BMC Genomics">
        <title>Genomic evidence for intraspecific hybridization in a clonal and extremely halotolerant yeast.</title>
        <authorList>
            <person name="Gostincar C."/>
            <person name="Stajich J.E."/>
            <person name="Zupancic J."/>
            <person name="Zalar P."/>
            <person name="Gunde-Cimerman N."/>
        </authorList>
    </citation>
    <scope>NUCLEOTIDE SEQUENCE [LARGE SCALE GENOMIC DNA]</scope>
    <source>
        <strain evidence="4 5">EXF-171</strain>
    </source>
</reference>
<dbReference type="SUPFAM" id="SSF52507">
    <property type="entry name" value="Homo-oligomeric flavin-containing Cys decarboxylases, HFCD"/>
    <property type="match status" value="1"/>
</dbReference>
<dbReference type="GO" id="GO:0071513">
    <property type="term" value="C:phosphopantothenoylcysteine decarboxylase complex"/>
    <property type="evidence" value="ECO:0007669"/>
    <property type="project" value="TreeGrafter"/>
</dbReference>
<evidence type="ECO:0000256" key="1">
    <source>
        <dbReference type="ARBA" id="ARBA00022993"/>
    </source>
</evidence>
<dbReference type="AlphaFoldDB" id="A0A3M7G2D7"/>
<dbReference type="GO" id="GO:0010181">
    <property type="term" value="F:FMN binding"/>
    <property type="evidence" value="ECO:0007669"/>
    <property type="project" value="TreeGrafter"/>
</dbReference>
<dbReference type="Proteomes" id="UP000281468">
    <property type="component" value="Unassembled WGS sequence"/>
</dbReference>
<comment type="caution">
    <text evidence="4">The sequence shown here is derived from an EMBL/GenBank/DDBJ whole genome shotgun (WGS) entry which is preliminary data.</text>
</comment>
<dbReference type="Pfam" id="PF02441">
    <property type="entry name" value="Flavoprotein"/>
    <property type="match status" value="1"/>
</dbReference>
<evidence type="ECO:0000313" key="4">
    <source>
        <dbReference type="EMBL" id="RMY95250.1"/>
    </source>
</evidence>
<dbReference type="EMBL" id="QWIQ01000306">
    <property type="protein sequence ID" value="RMY95250.1"/>
    <property type="molecule type" value="Genomic_DNA"/>
</dbReference>
<proteinExistence type="inferred from homology"/>
<sequence length="314" mass="34765">MSYTYSMYRSTGFPEAAKALDEVLPKALHVAFFLGILASIHTIVQVLKHHYPGWTELFAEKDHLPLARTPFLAQRSLSRPFRAADHVNDGKHHLLLAATGSVATIKIPNIVGALANFDNVSIIIILTESSCNFLQGQSGEQPSLAQIANMKNVDGIYRDEDEWRKPWIRGDNILHIELRRWADLMVIAPLSANGLAKMAQGLADNLVMSVVRAWDATGMLDPARPGVPFPYDGKKGIMVAPAMNTAMWHHPLTAEHMRRLSSDWAIGNGGWVEMLDPIQKEIACGDTGAGGMHEWKSIVASIEKRLQLHPSKER</sequence>
<dbReference type="Gene3D" id="3.40.50.1950">
    <property type="entry name" value="Flavin prenyltransferase-like"/>
    <property type="match status" value="1"/>
</dbReference>
<organism evidence="4 5">
    <name type="scientific">Hortaea werneckii</name>
    <name type="common">Black yeast</name>
    <name type="synonym">Cladosporium werneckii</name>
    <dbReference type="NCBI Taxonomy" id="91943"/>
    <lineage>
        <taxon>Eukaryota</taxon>
        <taxon>Fungi</taxon>
        <taxon>Dikarya</taxon>
        <taxon>Ascomycota</taxon>
        <taxon>Pezizomycotina</taxon>
        <taxon>Dothideomycetes</taxon>
        <taxon>Dothideomycetidae</taxon>
        <taxon>Mycosphaerellales</taxon>
        <taxon>Teratosphaeriaceae</taxon>
        <taxon>Hortaea</taxon>
    </lineage>
</organism>
<name>A0A3M7G2D7_HORWE</name>
<feature type="domain" description="Flavoprotein" evidence="3">
    <location>
        <begin position="93"/>
        <end position="304"/>
    </location>
</feature>
<dbReference type="GO" id="GO:0015937">
    <property type="term" value="P:coenzyme A biosynthetic process"/>
    <property type="evidence" value="ECO:0007669"/>
    <property type="project" value="UniProtKB-KW"/>
</dbReference>
<protein>
    <recommendedName>
        <fullName evidence="3">Flavoprotein domain-containing protein</fullName>
    </recommendedName>
</protein>
<comment type="similarity">
    <text evidence="2">Belongs to the HFCD (homooligomeric flavin containing Cys decarboxylase) superfamily.</text>
</comment>
<evidence type="ECO:0000256" key="2">
    <source>
        <dbReference type="ARBA" id="ARBA00038350"/>
    </source>
</evidence>
<accession>A0A3M7G2D7</accession>
<keyword evidence="1" id="KW-0173">Coenzyme A biosynthesis</keyword>
<dbReference type="PANTHER" id="PTHR14359">
    <property type="entry name" value="HOMO-OLIGOMERIC FLAVIN CONTAINING CYS DECARBOXYLASE FAMILY"/>
    <property type="match status" value="1"/>
</dbReference>
<dbReference type="InterPro" id="IPR003382">
    <property type="entry name" value="Flavoprotein"/>
</dbReference>
<dbReference type="GO" id="GO:0004633">
    <property type="term" value="F:phosphopantothenoylcysteine decarboxylase activity"/>
    <property type="evidence" value="ECO:0007669"/>
    <property type="project" value="TreeGrafter"/>
</dbReference>
<dbReference type="InterPro" id="IPR036551">
    <property type="entry name" value="Flavin_trans-like"/>
</dbReference>
<evidence type="ECO:0000313" key="5">
    <source>
        <dbReference type="Proteomes" id="UP000281468"/>
    </source>
</evidence>
<dbReference type="PANTHER" id="PTHR14359:SF6">
    <property type="entry name" value="PHOSPHOPANTOTHENOYLCYSTEINE DECARBOXYLASE"/>
    <property type="match status" value="1"/>
</dbReference>
<evidence type="ECO:0000259" key="3">
    <source>
        <dbReference type="Pfam" id="PF02441"/>
    </source>
</evidence>